<keyword evidence="4" id="KW-1185">Reference proteome</keyword>
<evidence type="ECO:0000256" key="2">
    <source>
        <dbReference type="ARBA" id="ARBA00022737"/>
    </source>
</evidence>
<keyword evidence="3" id="KW-0012">Acyltransferase</keyword>
<dbReference type="RefSeq" id="WP_406788386.1">
    <property type="nucleotide sequence ID" value="NZ_JBJIAA010000012.1"/>
</dbReference>
<comment type="caution">
    <text evidence="3">The sequence shown here is derived from an EMBL/GenBank/DDBJ whole genome shotgun (WGS) entry which is preliminary data.</text>
</comment>
<proteinExistence type="predicted"/>
<sequence length="188" mass="20952">MKNFIRSIVNLALHFNICIVKLKAKVLGDYIINKYIENCSERFLAFSLKEFGVQVALNANIKRGLILDNTYRQYTKLHIGDNCFIGRKVFFDLADEIFLEKDSVVSEGVSIITHQDVGKRMISEFYKRKQAKVVIKEGAFIGANVTVLCGITIGKCAVVGAGAVVTKDVPDYSVEAGVPAKFIKKLRN</sequence>
<dbReference type="PANTHER" id="PTHR23416:SF78">
    <property type="entry name" value="LIPOPOLYSACCHARIDE BIOSYNTHESIS O-ACETYL TRANSFERASE WBBJ-RELATED"/>
    <property type="match status" value="1"/>
</dbReference>
<dbReference type="InterPro" id="IPR001451">
    <property type="entry name" value="Hexapep"/>
</dbReference>
<dbReference type="Pfam" id="PF14602">
    <property type="entry name" value="Hexapep_2"/>
    <property type="match status" value="1"/>
</dbReference>
<dbReference type="SUPFAM" id="SSF51161">
    <property type="entry name" value="Trimeric LpxA-like enzymes"/>
    <property type="match status" value="1"/>
</dbReference>
<dbReference type="PANTHER" id="PTHR23416">
    <property type="entry name" value="SIALIC ACID SYNTHASE-RELATED"/>
    <property type="match status" value="1"/>
</dbReference>
<organism evidence="3 4">
    <name type="scientific">Clostridium neuense</name>
    <dbReference type="NCBI Taxonomy" id="1728934"/>
    <lineage>
        <taxon>Bacteria</taxon>
        <taxon>Bacillati</taxon>
        <taxon>Bacillota</taxon>
        <taxon>Clostridia</taxon>
        <taxon>Eubacteriales</taxon>
        <taxon>Clostridiaceae</taxon>
        <taxon>Clostridium</taxon>
    </lineage>
</organism>
<dbReference type="InterPro" id="IPR051159">
    <property type="entry name" value="Hexapeptide_acetyltransf"/>
</dbReference>
<name>A0ABW8TJR7_9CLOT</name>
<keyword evidence="1" id="KW-0808">Transferase</keyword>
<protein>
    <submittedName>
        <fullName evidence="3">Acyltransferase</fullName>
    </submittedName>
</protein>
<dbReference type="Pfam" id="PF00132">
    <property type="entry name" value="Hexapep"/>
    <property type="match status" value="1"/>
</dbReference>
<dbReference type="GO" id="GO:0016746">
    <property type="term" value="F:acyltransferase activity"/>
    <property type="evidence" value="ECO:0007669"/>
    <property type="project" value="UniProtKB-KW"/>
</dbReference>
<dbReference type="CDD" id="cd04647">
    <property type="entry name" value="LbH_MAT_like"/>
    <property type="match status" value="1"/>
</dbReference>
<accession>A0ABW8TJR7</accession>
<gene>
    <name evidence="3" type="ORF">ACJDT4_15055</name>
</gene>
<reference evidence="3 4" key="1">
    <citation type="submission" date="2024-11" db="EMBL/GenBank/DDBJ databases">
        <authorList>
            <person name="Heng Y.C."/>
            <person name="Lim A.C.H."/>
            <person name="Lee J.K.Y."/>
            <person name="Kittelmann S."/>
        </authorList>
    </citation>
    <scope>NUCLEOTIDE SEQUENCE [LARGE SCALE GENOMIC DNA]</scope>
    <source>
        <strain evidence="3 4">WILCCON 0114</strain>
    </source>
</reference>
<dbReference type="Gene3D" id="2.160.10.10">
    <property type="entry name" value="Hexapeptide repeat proteins"/>
    <property type="match status" value="1"/>
</dbReference>
<keyword evidence="2" id="KW-0677">Repeat</keyword>
<evidence type="ECO:0000313" key="3">
    <source>
        <dbReference type="EMBL" id="MFL0251735.1"/>
    </source>
</evidence>
<dbReference type="Proteomes" id="UP001623592">
    <property type="component" value="Unassembled WGS sequence"/>
</dbReference>
<dbReference type="InterPro" id="IPR011004">
    <property type="entry name" value="Trimer_LpxA-like_sf"/>
</dbReference>
<evidence type="ECO:0000313" key="4">
    <source>
        <dbReference type="Proteomes" id="UP001623592"/>
    </source>
</evidence>
<evidence type="ECO:0000256" key="1">
    <source>
        <dbReference type="ARBA" id="ARBA00022679"/>
    </source>
</evidence>
<dbReference type="EMBL" id="JBJIAA010000012">
    <property type="protein sequence ID" value="MFL0251735.1"/>
    <property type="molecule type" value="Genomic_DNA"/>
</dbReference>
<dbReference type="InterPro" id="IPR018357">
    <property type="entry name" value="Hexapep_transf_CS"/>
</dbReference>
<dbReference type="PROSITE" id="PS00101">
    <property type="entry name" value="HEXAPEP_TRANSFERASES"/>
    <property type="match status" value="1"/>
</dbReference>